<evidence type="ECO:0000256" key="4">
    <source>
        <dbReference type="ARBA" id="ARBA00022490"/>
    </source>
</evidence>
<protein>
    <recommendedName>
        <fullName evidence="7">F-actin-capping protein subunit beta</fullName>
    </recommendedName>
</protein>
<dbReference type="GO" id="GO:0051015">
    <property type="term" value="F:actin filament binding"/>
    <property type="evidence" value="ECO:0007669"/>
    <property type="project" value="TreeGrafter"/>
</dbReference>
<evidence type="ECO:0000313" key="9">
    <source>
        <dbReference type="Proteomes" id="UP000054560"/>
    </source>
</evidence>
<dbReference type="STRING" id="667725.A0A0L0GER7"/>
<evidence type="ECO:0000256" key="2">
    <source>
        <dbReference type="ARBA" id="ARBA00006039"/>
    </source>
</evidence>
<dbReference type="GO" id="GO:0051490">
    <property type="term" value="P:negative regulation of filopodium assembly"/>
    <property type="evidence" value="ECO:0007669"/>
    <property type="project" value="TreeGrafter"/>
</dbReference>
<dbReference type="GO" id="GO:0008290">
    <property type="term" value="C:F-actin capping protein complex"/>
    <property type="evidence" value="ECO:0007669"/>
    <property type="project" value="UniProtKB-UniRule"/>
</dbReference>
<dbReference type="AlphaFoldDB" id="A0A0L0GER7"/>
<dbReference type="Pfam" id="PF01115">
    <property type="entry name" value="F_actin_cap_B"/>
    <property type="match status" value="1"/>
</dbReference>
<comment type="similarity">
    <text evidence="2 7">Belongs to the F-actin-capping protein beta subunit family.</text>
</comment>
<evidence type="ECO:0000256" key="6">
    <source>
        <dbReference type="ARBA" id="ARBA00023212"/>
    </source>
</evidence>
<organism evidence="8 9">
    <name type="scientific">Sphaeroforma arctica JP610</name>
    <dbReference type="NCBI Taxonomy" id="667725"/>
    <lineage>
        <taxon>Eukaryota</taxon>
        <taxon>Ichthyosporea</taxon>
        <taxon>Ichthyophonida</taxon>
        <taxon>Sphaeroforma</taxon>
    </lineage>
</organism>
<dbReference type="PANTHER" id="PTHR10619:SF0">
    <property type="entry name" value="F-ACTIN-CAPPING PROTEIN SUBUNIT BETA ISOFORMS 1 AND 2"/>
    <property type="match status" value="1"/>
</dbReference>
<keyword evidence="6 7" id="KW-0206">Cytoskeleton</keyword>
<evidence type="ECO:0000313" key="8">
    <source>
        <dbReference type="EMBL" id="KNC86758.1"/>
    </source>
</evidence>
<dbReference type="GO" id="GO:0000902">
    <property type="term" value="P:cell morphogenesis"/>
    <property type="evidence" value="ECO:0007669"/>
    <property type="project" value="TreeGrafter"/>
</dbReference>
<keyword evidence="9" id="KW-1185">Reference proteome</keyword>
<evidence type="ECO:0000256" key="1">
    <source>
        <dbReference type="ARBA" id="ARBA00004245"/>
    </source>
</evidence>
<evidence type="ECO:0000256" key="7">
    <source>
        <dbReference type="RuleBase" id="RU365078"/>
    </source>
</evidence>
<proteinExistence type="inferred from homology"/>
<name>A0A0L0GER7_9EUKA</name>
<dbReference type="Proteomes" id="UP000054560">
    <property type="component" value="Unassembled WGS sequence"/>
</dbReference>
<comment type="function">
    <text evidence="7">F-actin-capping proteins bind in a Ca(2+)-independent manner to the fast growing ends of actin filaments (barbed end) thereby blocking the exchange of subunits at these ends. Unlike other capping proteins (such as gelsolin and severin), these proteins do not sever actin filaments.</text>
</comment>
<dbReference type="InterPro" id="IPR042276">
    <property type="entry name" value="CapZ_alpha/beta_2"/>
</dbReference>
<keyword evidence="5 7" id="KW-0009">Actin-binding</keyword>
<evidence type="ECO:0000256" key="3">
    <source>
        <dbReference type="ARBA" id="ARBA00022467"/>
    </source>
</evidence>
<accession>A0A0L0GER7</accession>
<evidence type="ECO:0000256" key="5">
    <source>
        <dbReference type="ARBA" id="ARBA00023203"/>
    </source>
</evidence>
<dbReference type="GO" id="GO:0010591">
    <property type="term" value="P:regulation of lamellipodium assembly"/>
    <property type="evidence" value="ECO:0007669"/>
    <property type="project" value="TreeGrafter"/>
</dbReference>
<dbReference type="InterPro" id="IPR001698">
    <property type="entry name" value="CAPZB"/>
</dbReference>
<dbReference type="OrthoDB" id="9979678at2759"/>
<dbReference type="InterPro" id="IPR037282">
    <property type="entry name" value="CapZ_alpha/beta"/>
</dbReference>
<sequence>MSDEQLDRALDLLRRLPPQITANTAFDTYRDLYYEGGVCSCYFWNTEGDDFAAAILIKKTGDGVRGVHGCWDAIHVVDVKNEKNQATYKMTSTIMLWMKTTTDGSGDMDLGGNMTKTTEETLPVNTTKPHIANIGTMIEDVELRMRYTLNDVYFGKTKDICNDLRSISALADVAHKRKLQEKIASQVTGRE</sequence>
<dbReference type="EMBL" id="KQ241637">
    <property type="protein sequence ID" value="KNC86758.1"/>
    <property type="molecule type" value="Genomic_DNA"/>
</dbReference>
<keyword evidence="4 7" id="KW-0963">Cytoplasm</keyword>
<dbReference type="RefSeq" id="XP_014160660.1">
    <property type="nucleotide sequence ID" value="XM_014305185.1"/>
</dbReference>
<reference evidence="8 9" key="1">
    <citation type="submission" date="2011-02" db="EMBL/GenBank/DDBJ databases">
        <title>The Genome Sequence of Sphaeroforma arctica JP610.</title>
        <authorList>
            <consortium name="The Broad Institute Genome Sequencing Platform"/>
            <person name="Russ C."/>
            <person name="Cuomo C."/>
            <person name="Young S.K."/>
            <person name="Zeng Q."/>
            <person name="Gargeya S."/>
            <person name="Alvarado L."/>
            <person name="Berlin A."/>
            <person name="Chapman S.B."/>
            <person name="Chen Z."/>
            <person name="Freedman E."/>
            <person name="Gellesch M."/>
            <person name="Goldberg J."/>
            <person name="Griggs A."/>
            <person name="Gujja S."/>
            <person name="Heilman E."/>
            <person name="Heiman D."/>
            <person name="Howarth C."/>
            <person name="Mehta T."/>
            <person name="Neiman D."/>
            <person name="Pearson M."/>
            <person name="Roberts A."/>
            <person name="Saif S."/>
            <person name="Shea T."/>
            <person name="Shenoy N."/>
            <person name="Sisk P."/>
            <person name="Stolte C."/>
            <person name="Sykes S."/>
            <person name="White J."/>
            <person name="Yandava C."/>
            <person name="Burger G."/>
            <person name="Gray M.W."/>
            <person name="Holland P.W.H."/>
            <person name="King N."/>
            <person name="Lang F.B.F."/>
            <person name="Roger A.J."/>
            <person name="Ruiz-Trillo I."/>
            <person name="Haas B."/>
            <person name="Nusbaum C."/>
            <person name="Birren B."/>
        </authorList>
    </citation>
    <scope>NUCLEOTIDE SEQUENCE [LARGE SCALE GENOMIC DNA]</scope>
    <source>
        <strain evidence="8 9">JP610</strain>
    </source>
</reference>
<comment type="subunit">
    <text evidence="7">Heterodimer of an alpha and a beta subunit.</text>
</comment>
<dbReference type="GO" id="GO:0051016">
    <property type="term" value="P:barbed-end actin filament capping"/>
    <property type="evidence" value="ECO:0007669"/>
    <property type="project" value="UniProtKB-UniRule"/>
</dbReference>
<dbReference type="eggNOG" id="KOG3174">
    <property type="taxonomic scope" value="Eukaryota"/>
</dbReference>
<keyword evidence="3 7" id="KW-0117">Actin capping</keyword>
<dbReference type="GeneID" id="25901596"/>
<comment type="subcellular location">
    <subcellularLocation>
        <location evidence="1 7">Cytoplasm</location>
        <location evidence="1 7">Cytoskeleton</location>
    </subcellularLocation>
</comment>
<dbReference type="SUPFAM" id="SSF90096">
    <property type="entry name" value="Subunits of heterodimeric actin filament capping protein Capz"/>
    <property type="match status" value="1"/>
</dbReference>
<dbReference type="Gene3D" id="3.90.1150.210">
    <property type="entry name" value="F-actin capping protein, beta subunit"/>
    <property type="match status" value="1"/>
</dbReference>
<gene>
    <name evidence="8" type="ORF">SARC_01092</name>
</gene>
<dbReference type="PANTHER" id="PTHR10619">
    <property type="entry name" value="F-ACTIN-CAPPING PROTEIN SUBUNIT BETA"/>
    <property type="match status" value="1"/>
</dbReference>
<dbReference type="PRINTS" id="PR00192">
    <property type="entry name" value="FACTINCAPB"/>
</dbReference>